<dbReference type="EMBL" id="JAHUZN010000010">
    <property type="protein sequence ID" value="KAG8481174.1"/>
    <property type="molecule type" value="Genomic_DNA"/>
</dbReference>
<sequence>MRQSEYGLRRHSKKKNDLQELREIWNSWTTRDQATLLLQLRRPTCLLDIKVDKYLFRALAQFGNPAYSCFTPSEESI</sequence>
<dbReference type="Proteomes" id="UP000701853">
    <property type="component" value="Chromosome 10"/>
</dbReference>
<gene>
    <name evidence="1" type="ORF">CXB51_025988</name>
</gene>
<proteinExistence type="predicted"/>
<reference evidence="1 2" key="1">
    <citation type="journal article" date="2021" name="bioRxiv">
        <title>The Gossypium anomalum genome as a resource for cotton improvement and evolutionary analysis of hybrid incompatibility.</title>
        <authorList>
            <person name="Grover C.E."/>
            <person name="Yuan D."/>
            <person name="Arick M.A."/>
            <person name="Miller E.R."/>
            <person name="Hu G."/>
            <person name="Peterson D.G."/>
            <person name="Wendel J.F."/>
            <person name="Udall J.A."/>
        </authorList>
    </citation>
    <scope>NUCLEOTIDE SEQUENCE [LARGE SCALE GENOMIC DNA]</scope>
    <source>
        <strain evidence="1">JFW-Udall</strain>
        <tissue evidence="1">Leaf</tissue>
    </source>
</reference>
<evidence type="ECO:0000313" key="1">
    <source>
        <dbReference type="EMBL" id="KAG8481174.1"/>
    </source>
</evidence>
<keyword evidence="2" id="KW-1185">Reference proteome</keyword>
<protein>
    <submittedName>
        <fullName evidence="1">Uncharacterized protein</fullName>
    </submittedName>
</protein>
<evidence type="ECO:0000313" key="2">
    <source>
        <dbReference type="Proteomes" id="UP000701853"/>
    </source>
</evidence>
<organism evidence="1 2">
    <name type="scientific">Gossypium anomalum</name>
    <dbReference type="NCBI Taxonomy" id="47600"/>
    <lineage>
        <taxon>Eukaryota</taxon>
        <taxon>Viridiplantae</taxon>
        <taxon>Streptophyta</taxon>
        <taxon>Embryophyta</taxon>
        <taxon>Tracheophyta</taxon>
        <taxon>Spermatophyta</taxon>
        <taxon>Magnoliopsida</taxon>
        <taxon>eudicotyledons</taxon>
        <taxon>Gunneridae</taxon>
        <taxon>Pentapetalae</taxon>
        <taxon>rosids</taxon>
        <taxon>malvids</taxon>
        <taxon>Malvales</taxon>
        <taxon>Malvaceae</taxon>
        <taxon>Malvoideae</taxon>
        <taxon>Gossypium</taxon>
    </lineage>
</organism>
<name>A0A8J5Z4M3_9ROSI</name>
<comment type="caution">
    <text evidence="1">The sequence shown here is derived from an EMBL/GenBank/DDBJ whole genome shotgun (WGS) entry which is preliminary data.</text>
</comment>
<accession>A0A8J5Z4M3</accession>
<dbReference type="AlphaFoldDB" id="A0A8J5Z4M3"/>
<dbReference type="OrthoDB" id="983055at2759"/>